<comment type="caution">
    <text evidence="2">The sequence shown here is derived from an EMBL/GenBank/DDBJ whole genome shotgun (WGS) entry which is preliminary data.</text>
</comment>
<dbReference type="EMBL" id="PZZL01000005">
    <property type="protein sequence ID" value="PTM55284.1"/>
    <property type="molecule type" value="Genomic_DNA"/>
</dbReference>
<dbReference type="GO" id="GO:0006355">
    <property type="term" value="P:regulation of DNA-templated transcription"/>
    <property type="evidence" value="ECO:0007669"/>
    <property type="project" value="TreeGrafter"/>
</dbReference>
<dbReference type="PANTHER" id="PTHR43130:SF14">
    <property type="entry name" value="DJ-1_PFPI DOMAIN-CONTAINING PROTEIN"/>
    <property type="match status" value="1"/>
</dbReference>
<name>A0A2T4Z3D3_9HYPH</name>
<evidence type="ECO:0000313" key="3">
    <source>
        <dbReference type="Proteomes" id="UP000241808"/>
    </source>
</evidence>
<organism evidence="2 3">
    <name type="scientific">Phreatobacter oligotrophus</name>
    <dbReference type="NCBI Taxonomy" id="1122261"/>
    <lineage>
        <taxon>Bacteria</taxon>
        <taxon>Pseudomonadati</taxon>
        <taxon>Pseudomonadota</taxon>
        <taxon>Alphaproteobacteria</taxon>
        <taxon>Hyphomicrobiales</taxon>
        <taxon>Phreatobacteraceae</taxon>
        <taxon>Phreatobacter</taxon>
    </lineage>
</organism>
<dbReference type="InterPro" id="IPR002818">
    <property type="entry name" value="DJ-1/PfpI"/>
</dbReference>
<evidence type="ECO:0000259" key="1">
    <source>
        <dbReference type="Pfam" id="PF01965"/>
    </source>
</evidence>
<feature type="domain" description="DJ-1/PfpI" evidence="1">
    <location>
        <begin position="19"/>
        <end position="192"/>
    </location>
</feature>
<dbReference type="Pfam" id="PF01965">
    <property type="entry name" value="DJ-1_PfpI"/>
    <property type="match status" value="1"/>
</dbReference>
<dbReference type="CDD" id="cd03139">
    <property type="entry name" value="GATase1_PfpI_2"/>
    <property type="match status" value="1"/>
</dbReference>
<accession>A0A2T4Z3D3</accession>
<evidence type="ECO:0000313" key="2">
    <source>
        <dbReference type="EMBL" id="PTM55284.1"/>
    </source>
</evidence>
<dbReference type="SUPFAM" id="SSF52317">
    <property type="entry name" value="Class I glutamine amidotransferase-like"/>
    <property type="match status" value="1"/>
</dbReference>
<dbReference type="AlphaFoldDB" id="A0A2T4Z3D3"/>
<gene>
    <name evidence="2" type="ORF">C8P69_105438</name>
</gene>
<dbReference type="Proteomes" id="UP000241808">
    <property type="component" value="Unassembled WGS sequence"/>
</dbReference>
<dbReference type="PANTHER" id="PTHR43130">
    <property type="entry name" value="ARAC-FAMILY TRANSCRIPTIONAL REGULATOR"/>
    <property type="match status" value="1"/>
</dbReference>
<dbReference type="Gene3D" id="3.40.50.880">
    <property type="match status" value="1"/>
</dbReference>
<sequence length="214" mass="22258">MARAVDGLGGIIAGGRPVRVGILLFPEVEVLDFAGPFEVFSVADRVARRDGLVPGGAFDVATVAVGHRDVRARHGLIVRAAHEASDAPPFDLLVVPGGVVTQPLGDAATLDYIRRASAAATLTASVCTGAFLLAAIGLLEGRAATTHWEDVPDLRTAHPALRVLEDVPFVDEDEVITSAGISAGIGMSLHLVAGILGKAAARATARQMQYDWEP</sequence>
<protein>
    <submittedName>
        <fullName evidence="2">DJ-1/PfpI family protein</fullName>
    </submittedName>
</protein>
<dbReference type="OrthoDB" id="186587at2"/>
<dbReference type="InterPro" id="IPR029062">
    <property type="entry name" value="Class_I_gatase-like"/>
</dbReference>
<reference evidence="2 3" key="1">
    <citation type="submission" date="2018-04" db="EMBL/GenBank/DDBJ databases">
        <title>Genomic Encyclopedia of Archaeal and Bacterial Type Strains, Phase II (KMG-II): from individual species to whole genera.</title>
        <authorList>
            <person name="Goeker M."/>
        </authorList>
    </citation>
    <scope>NUCLEOTIDE SEQUENCE [LARGE SCALE GENOMIC DNA]</scope>
    <source>
        <strain evidence="2 3">DSM 25521</strain>
    </source>
</reference>
<keyword evidence="3" id="KW-1185">Reference proteome</keyword>
<dbReference type="InterPro" id="IPR052158">
    <property type="entry name" value="INH-QAR"/>
</dbReference>
<proteinExistence type="predicted"/>